<evidence type="ECO:0000256" key="1">
    <source>
        <dbReference type="ARBA" id="ARBA00022737"/>
    </source>
</evidence>
<dbReference type="PROSITE" id="PS51125">
    <property type="entry name" value="NHL"/>
    <property type="match status" value="1"/>
</dbReference>
<evidence type="ECO:0000313" key="3">
    <source>
        <dbReference type="Proteomes" id="UP000085678"/>
    </source>
</evidence>
<dbReference type="SUPFAM" id="SSF63825">
    <property type="entry name" value="YWTD domain"/>
    <property type="match status" value="1"/>
</dbReference>
<dbReference type="GO" id="GO:0043161">
    <property type="term" value="P:proteasome-mediated ubiquitin-dependent protein catabolic process"/>
    <property type="evidence" value="ECO:0007669"/>
    <property type="project" value="TreeGrafter"/>
</dbReference>
<dbReference type="AlphaFoldDB" id="A0A1S3I632"/>
<organism evidence="3 4">
    <name type="scientific">Lingula anatina</name>
    <name type="common">Brachiopod</name>
    <name type="synonym">Lingula unguis</name>
    <dbReference type="NCBI Taxonomy" id="7574"/>
    <lineage>
        <taxon>Eukaryota</taxon>
        <taxon>Metazoa</taxon>
        <taxon>Spiralia</taxon>
        <taxon>Lophotrochozoa</taxon>
        <taxon>Brachiopoda</taxon>
        <taxon>Linguliformea</taxon>
        <taxon>Lingulata</taxon>
        <taxon>Lingulida</taxon>
        <taxon>Linguloidea</taxon>
        <taxon>Lingulidae</taxon>
        <taxon>Lingula</taxon>
    </lineage>
</organism>
<sequence length="171" mass="18216">MADPWGVTMGILGKKVYVCDGGAQCICAYDMNSFQLVNRIPIPMCSKGSLHCACHHGINAIIVSDYSAHCAYAVTPQGDVMFQYGARSQSGSGDGQLSNPRGVCVDKFGHIFVADSGNHRVVVLGSDGKFHRNILTRNDVIGSPVSVDVNSNGELVVGTNTGEISTYKYIN</sequence>
<dbReference type="InterPro" id="IPR011042">
    <property type="entry name" value="6-blade_b-propeller_TolB-like"/>
</dbReference>
<dbReference type="PANTHER" id="PTHR24104">
    <property type="entry name" value="E3 UBIQUITIN-PROTEIN LIGASE NHLRC1-RELATED"/>
    <property type="match status" value="1"/>
</dbReference>
<feature type="repeat" description="NHL" evidence="2">
    <location>
        <begin position="88"/>
        <end position="127"/>
    </location>
</feature>
<accession>A0A1S3I632</accession>
<dbReference type="Proteomes" id="UP000085678">
    <property type="component" value="Unplaced"/>
</dbReference>
<dbReference type="Pfam" id="PF01436">
    <property type="entry name" value="NHL"/>
    <property type="match status" value="1"/>
</dbReference>
<gene>
    <name evidence="4" type="primary">LOC106161345</name>
</gene>
<reference evidence="4" key="1">
    <citation type="submission" date="2025-08" db="UniProtKB">
        <authorList>
            <consortium name="RefSeq"/>
        </authorList>
    </citation>
    <scope>IDENTIFICATION</scope>
    <source>
        <tissue evidence="4">Gonads</tissue>
    </source>
</reference>
<dbReference type="KEGG" id="lak:106161345"/>
<dbReference type="InParanoid" id="A0A1S3I632"/>
<evidence type="ECO:0000256" key="2">
    <source>
        <dbReference type="PROSITE-ProRule" id="PRU00504"/>
    </source>
</evidence>
<dbReference type="InterPro" id="IPR050952">
    <property type="entry name" value="TRIM-NHL_E3_ligases"/>
</dbReference>
<dbReference type="Gene3D" id="2.120.10.30">
    <property type="entry name" value="TolB, C-terminal domain"/>
    <property type="match status" value="2"/>
</dbReference>
<proteinExistence type="predicted"/>
<dbReference type="GO" id="GO:0008270">
    <property type="term" value="F:zinc ion binding"/>
    <property type="evidence" value="ECO:0007669"/>
    <property type="project" value="UniProtKB-KW"/>
</dbReference>
<keyword evidence="3" id="KW-1185">Reference proteome</keyword>
<dbReference type="InterPro" id="IPR001258">
    <property type="entry name" value="NHL_repeat"/>
</dbReference>
<dbReference type="PANTHER" id="PTHR24104:SF25">
    <property type="entry name" value="PROTEIN LIN-41"/>
    <property type="match status" value="1"/>
</dbReference>
<name>A0A1S3I632_LINAN</name>
<dbReference type="OrthoDB" id="6138639at2759"/>
<dbReference type="GeneID" id="106161345"/>
<evidence type="ECO:0000313" key="4">
    <source>
        <dbReference type="RefSeq" id="XP_013393735.1"/>
    </source>
</evidence>
<dbReference type="GO" id="GO:0000209">
    <property type="term" value="P:protein polyubiquitination"/>
    <property type="evidence" value="ECO:0007669"/>
    <property type="project" value="TreeGrafter"/>
</dbReference>
<dbReference type="RefSeq" id="XP_013393735.1">
    <property type="nucleotide sequence ID" value="XM_013538281.1"/>
</dbReference>
<dbReference type="GO" id="GO:0061630">
    <property type="term" value="F:ubiquitin protein ligase activity"/>
    <property type="evidence" value="ECO:0007669"/>
    <property type="project" value="TreeGrafter"/>
</dbReference>
<protein>
    <submittedName>
        <fullName evidence="4">Tripartite motif-containing protein 2-like</fullName>
    </submittedName>
</protein>
<keyword evidence="1" id="KW-0677">Repeat</keyword>